<name>A0A1S7B8C3_9MICO</name>
<evidence type="ECO:0000256" key="4">
    <source>
        <dbReference type="ARBA" id="ARBA00035178"/>
    </source>
</evidence>
<dbReference type="EMBL" id="RKHL01000001">
    <property type="protein sequence ID" value="ROR81467.1"/>
    <property type="molecule type" value="Genomic_DNA"/>
</dbReference>
<dbReference type="HAMAP" id="MF_00340">
    <property type="entry name" value="Ribosomal_bL32"/>
    <property type="match status" value="1"/>
</dbReference>
<dbReference type="GO" id="GO:0006412">
    <property type="term" value="P:translation"/>
    <property type="evidence" value="ECO:0007669"/>
    <property type="project" value="UniProtKB-UniRule"/>
</dbReference>
<keyword evidence="8" id="KW-1185">Reference proteome</keyword>
<dbReference type="STRING" id="150123.BWO91_08115"/>
<comment type="similarity">
    <text evidence="1 5">Belongs to the bacterial ribosomal protein bL32 family.</text>
</comment>
<organism evidence="7 8">
    <name type="scientific">Plantibacter flavus</name>
    <dbReference type="NCBI Taxonomy" id="150123"/>
    <lineage>
        <taxon>Bacteria</taxon>
        <taxon>Bacillati</taxon>
        <taxon>Actinomycetota</taxon>
        <taxon>Actinomycetes</taxon>
        <taxon>Micrococcales</taxon>
        <taxon>Microbacteriaceae</taxon>
        <taxon>Plantibacter</taxon>
    </lineage>
</organism>
<evidence type="ECO:0000256" key="2">
    <source>
        <dbReference type="ARBA" id="ARBA00022980"/>
    </source>
</evidence>
<evidence type="ECO:0000313" key="7">
    <source>
        <dbReference type="EMBL" id="ROR81467.1"/>
    </source>
</evidence>
<evidence type="ECO:0000256" key="3">
    <source>
        <dbReference type="ARBA" id="ARBA00023274"/>
    </source>
</evidence>
<reference evidence="7 8" key="1">
    <citation type="submission" date="2018-11" db="EMBL/GenBank/DDBJ databases">
        <title>Sequencing the genomes of 1000 actinobacteria strains.</title>
        <authorList>
            <person name="Klenk H.-P."/>
        </authorList>
    </citation>
    <scope>NUCLEOTIDE SEQUENCE [LARGE SCALE GENOMIC DNA]</scope>
    <source>
        <strain evidence="7 8">DSM 14012</strain>
    </source>
</reference>
<dbReference type="InterPro" id="IPR002677">
    <property type="entry name" value="Ribosomal_bL32"/>
</dbReference>
<evidence type="ECO:0000313" key="8">
    <source>
        <dbReference type="Proteomes" id="UP000266915"/>
    </source>
</evidence>
<dbReference type="Pfam" id="PF01783">
    <property type="entry name" value="Ribosomal_L32p"/>
    <property type="match status" value="1"/>
</dbReference>
<gene>
    <name evidence="5" type="primary">rpmF</name>
    <name evidence="7" type="ORF">EDD42_1529</name>
</gene>
<dbReference type="NCBIfam" id="TIGR01031">
    <property type="entry name" value="rpmF_bact"/>
    <property type="match status" value="1"/>
</dbReference>
<comment type="caution">
    <text evidence="7">The sequence shown here is derived from an EMBL/GenBank/DDBJ whole genome shotgun (WGS) entry which is preliminary data.</text>
</comment>
<dbReference type="OrthoDB" id="9807363at2"/>
<evidence type="ECO:0000256" key="6">
    <source>
        <dbReference type="SAM" id="MobiDB-lite"/>
    </source>
</evidence>
<dbReference type="RefSeq" id="WP_056006932.1">
    <property type="nucleotide sequence ID" value="NZ_CP019402.1"/>
</dbReference>
<accession>A0A1S7B8C3</accession>
<feature type="region of interest" description="Disordered" evidence="6">
    <location>
        <begin position="1"/>
        <end position="23"/>
    </location>
</feature>
<evidence type="ECO:0000256" key="5">
    <source>
        <dbReference type="HAMAP-Rule" id="MF_00340"/>
    </source>
</evidence>
<feature type="compositionally biased region" description="Basic residues" evidence="6">
    <location>
        <begin position="1"/>
        <end position="21"/>
    </location>
</feature>
<dbReference type="KEGG" id="pflu:BWO91_08115"/>
<dbReference type="GO" id="GO:0003735">
    <property type="term" value="F:structural constituent of ribosome"/>
    <property type="evidence" value="ECO:0007669"/>
    <property type="project" value="InterPro"/>
</dbReference>
<keyword evidence="3 5" id="KW-0687">Ribonucleoprotein</keyword>
<evidence type="ECO:0000256" key="1">
    <source>
        <dbReference type="ARBA" id="ARBA00008560"/>
    </source>
</evidence>
<dbReference type="InterPro" id="IPR011332">
    <property type="entry name" value="Ribosomal_zn-bd"/>
</dbReference>
<dbReference type="GO" id="GO:0015934">
    <property type="term" value="C:large ribosomal subunit"/>
    <property type="evidence" value="ECO:0007669"/>
    <property type="project" value="InterPro"/>
</dbReference>
<dbReference type="AlphaFoldDB" id="A0A1S7B8C3"/>
<dbReference type="SUPFAM" id="SSF57829">
    <property type="entry name" value="Zn-binding ribosomal proteins"/>
    <property type="match status" value="1"/>
</dbReference>
<sequence length="69" mass="7741">MAGNPPKRKVSRSNTRSRRSQWKAAVPTLVKTVENGRVTYSLPHRAKVVEDSQGTALYLEYKGRKVADV</sequence>
<keyword evidence="2 5" id="KW-0689">Ribosomal protein</keyword>
<dbReference type="Proteomes" id="UP000266915">
    <property type="component" value="Unassembled WGS sequence"/>
</dbReference>
<proteinExistence type="inferred from homology"/>
<protein>
    <recommendedName>
        <fullName evidence="4 5">Large ribosomal subunit protein bL32</fullName>
    </recommendedName>
</protein>